<dbReference type="GO" id="GO:0003677">
    <property type="term" value="F:DNA binding"/>
    <property type="evidence" value="ECO:0007669"/>
    <property type="project" value="InterPro"/>
</dbReference>
<dbReference type="Proteomes" id="UP000673691">
    <property type="component" value="Unassembled WGS sequence"/>
</dbReference>
<accession>A0A8H8DGM9</accession>
<protein>
    <submittedName>
        <fullName evidence="2">Uncharacterized protein</fullName>
    </submittedName>
</protein>
<feature type="compositionally biased region" description="Basic residues" evidence="1">
    <location>
        <begin position="247"/>
        <end position="256"/>
    </location>
</feature>
<proteinExistence type="predicted"/>
<organism evidence="2 3">
    <name type="scientific">Olpidium bornovanus</name>
    <dbReference type="NCBI Taxonomy" id="278681"/>
    <lineage>
        <taxon>Eukaryota</taxon>
        <taxon>Fungi</taxon>
        <taxon>Fungi incertae sedis</taxon>
        <taxon>Olpidiomycota</taxon>
        <taxon>Olpidiomycotina</taxon>
        <taxon>Olpidiomycetes</taxon>
        <taxon>Olpidiales</taxon>
        <taxon>Olpidiaceae</taxon>
        <taxon>Olpidium</taxon>
    </lineage>
</organism>
<name>A0A8H8DGM9_9FUNG</name>
<sequence>MADLDGARRATDLLENILDRLGPPDGHPRGLTPEELRALGVGPSCGIEQSEYDFGLIQHHDQQRLPPDSDGGVGEQLHAVLAIRNQLILKVWQQLRADLGRRKQLIANGKEAFEYGNPLFTYKLEQYYQARLDQAVAEVCAKAQDACNAVLSRTPAQALTKEQADELLNSVFAVNANPSSELRWKLAAATNRQYKQINSAFCPDPVPPGWPPPPLPLTTAHRSRHPSTPSPTAKPGSVTSARDPGRRTRGKTRRACRGTPLQCPSPLSSEPPGRTLPVTQSGADLHRTPHRRSSPTGPRQMP</sequence>
<reference evidence="2 3" key="1">
    <citation type="journal article" name="Sci. Rep.">
        <title>Genome-scale phylogenetic analyses confirm Olpidium as the closest living zoosporic fungus to the non-flagellated, terrestrial fungi.</title>
        <authorList>
            <person name="Chang Y."/>
            <person name="Rochon D."/>
            <person name="Sekimoto S."/>
            <person name="Wang Y."/>
            <person name="Chovatia M."/>
            <person name="Sandor L."/>
            <person name="Salamov A."/>
            <person name="Grigoriev I.V."/>
            <person name="Stajich J.E."/>
            <person name="Spatafora J.W."/>
        </authorList>
    </citation>
    <scope>NUCLEOTIDE SEQUENCE [LARGE SCALE GENOMIC DNA]</scope>
    <source>
        <strain evidence="2">S191</strain>
    </source>
</reference>
<dbReference type="CDD" id="cd00086">
    <property type="entry name" value="homeodomain"/>
    <property type="match status" value="1"/>
</dbReference>
<keyword evidence="3" id="KW-1185">Reference proteome</keyword>
<dbReference type="AlphaFoldDB" id="A0A8H8DGM9"/>
<feature type="region of interest" description="Disordered" evidence="1">
    <location>
        <begin position="205"/>
        <end position="302"/>
    </location>
</feature>
<dbReference type="InterPro" id="IPR001356">
    <property type="entry name" value="HD"/>
</dbReference>
<feature type="compositionally biased region" description="Pro residues" evidence="1">
    <location>
        <begin position="205"/>
        <end position="216"/>
    </location>
</feature>
<comment type="caution">
    <text evidence="2">The sequence shown here is derived from an EMBL/GenBank/DDBJ whole genome shotgun (WGS) entry which is preliminary data.</text>
</comment>
<gene>
    <name evidence="2" type="ORF">BJ554DRAFT_2435</name>
</gene>
<evidence type="ECO:0000313" key="3">
    <source>
        <dbReference type="Proteomes" id="UP000673691"/>
    </source>
</evidence>
<evidence type="ECO:0000313" key="2">
    <source>
        <dbReference type="EMBL" id="KAG5457523.1"/>
    </source>
</evidence>
<dbReference type="EMBL" id="JAEFCI010009931">
    <property type="protein sequence ID" value="KAG5457523.1"/>
    <property type="molecule type" value="Genomic_DNA"/>
</dbReference>
<evidence type="ECO:0000256" key="1">
    <source>
        <dbReference type="SAM" id="MobiDB-lite"/>
    </source>
</evidence>